<sequence>MIAAVIAQAKGIITAERRCSPAEAFAILSKVSQDSNRRARGVAQALVDRATGNRATP</sequence>
<dbReference type="InterPro" id="IPR036388">
    <property type="entry name" value="WH-like_DNA-bd_sf"/>
</dbReference>
<feature type="domain" description="ANTAR" evidence="1">
    <location>
        <begin position="1"/>
        <end position="47"/>
    </location>
</feature>
<dbReference type="AlphaFoldDB" id="I0L200"/>
<dbReference type="GO" id="GO:0003723">
    <property type="term" value="F:RNA binding"/>
    <property type="evidence" value="ECO:0007669"/>
    <property type="project" value="InterPro"/>
</dbReference>
<dbReference type="SMART" id="SM01012">
    <property type="entry name" value="ANTAR"/>
    <property type="match status" value="1"/>
</dbReference>
<keyword evidence="3" id="KW-1185">Reference proteome</keyword>
<evidence type="ECO:0000313" key="2">
    <source>
        <dbReference type="EMBL" id="CCH17847.1"/>
    </source>
</evidence>
<organism evidence="2 3">
    <name type="scientific">Micromonospora lupini str. Lupac 08</name>
    <dbReference type="NCBI Taxonomy" id="1150864"/>
    <lineage>
        <taxon>Bacteria</taxon>
        <taxon>Bacillati</taxon>
        <taxon>Actinomycetota</taxon>
        <taxon>Actinomycetes</taxon>
        <taxon>Micromonosporales</taxon>
        <taxon>Micromonosporaceae</taxon>
        <taxon>Micromonospora</taxon>
    </lineage>
</organism>
<dbReference type="EMBL" id="CAIE01000022">
    <property type="protein sequence ID" value="CCH17847.1"/>
    <property type="molecule type" value="Genomic_DNA"/>
</dbReference>
<name>I0L200_9ACTN</name>
<proteinExistence type="predicted"/>
<accession>I0L200</accession>
<evidence type="ECO:0000313" key="3">
    <source>
        <dbReference type="Proteomes" id="UP000003448"/>
    </source>
</evidence>
<dbReference type="eggNOG" id="COG3707">
    <property type="taxonomic scope" value="Bacteria"/>
</dbReference>
<dbReference type="Gene3D" id="1.10.10.10">
    <property type="entry name" value="Winged helix-like DNA-binding domain superfamily/Winged helix DNA-binding domain"/>
    <property type="match status" value="1"/>
</dbReference>
<dbReference type="STRING" id="1150864.MILUP08_42778"/>
<dbReference type="Pfam" id="PF03861">
    <property type="entry name" value="ANTAR"/>
    <property type="match status" value="1"/>
</dbReference>
<protein>
    <recommendedName>
        <fullName evidence="1">ANTAR domain-containing protein</fullName>
    </recommendedName>
</protein>
<gene>
    <name evidence="2" type="ORF">MILUP08_42778</name>
</gene>
<dbReference type="InterPro" id="IPR005561">
    <property type="entry name" value="ANTAR"/>
</dbReference>
<comment type="caution">
    <text evidence="2">The sequence shown here is derived from an EMBL/GenBank/DDBJ whole genome shotgun (WGS) entry which is preliminary data.</text>
</comment>
<reference evidence="3" key="1">
    <citation type="journal article" date="2012" name="J. Bacteriol.">
        <title>Genome Sequence of Micromonospora lupini Lupac 08, Isolated from Root Nodules of Lupinus angustifolius.</title>
        <authorList>
            <person name="Alonso-Vega P."/>
            <person name="Normand P."/>
            <person name="Bacigalupe R."/>
            <person name="Pujic P."/>
            <person name="Lajus A."/>
            <person name="Vallenet D."/>
            <person name="Carro L."/>
            <person name="Coll P."/>
            <person name="Trujillo M.E."/>
        </authorList>
    </citation>
    <scope>NUCLEOTIDE SEQUENCE [LARGE SCALE GENOMIC DNA]</scope>
    <source>
        <strain evidence="3">Lupac 08</strain>
    </source>
</reference>
<dbReference type="Proteomes" id="UP000003448">
    <property type="component" value="Unassembled WGS sequence"/>
</dbReference>
<evidence type="ECO:0000259" key="1">
    <source>
        <dbReference type="PROSITE" id="PS50921"/>
    </source>
</evidence>
<dbReference type="PROSITE" id="PS50921">
    <property type="entry name" value="ANTAR"/>
    <property type="match status" value="1"/>
</dbReference>